<dbReference type="Pfam" id="PF00078">
    <property type="entry name" value="RVT_1"/>
    <property type="match status" value="1"/>
</dbReference>
<dbReference type="InterPro" id="IPR000477">
    <property type="entry name" value="RT_dom"/>
</dbReference>
<protein>
    <submittedName>
        <fullName evidence="2">RNA-directed DNA polymerase from mobile element jockey</fullName>
    </submittedName>
</protein>
<comment type="caution">
    <text evidence="2">The sequence shown here is derived from an EMBL/GenBank/DDBJ whole genome shotgun (WGS) entry which is preliminary data.</text>
</comment>
<keyword evidence="2" id="KW-0695">RNA-directed DNA polymerase</keyword>
<keyword evidence="2" id="KW-0808">Transferase</keyword>
<feature type="domain" description="Reverse transcriptase" evidence="1">
    <location>
        <begin position="218"/>
        <end position="332"/>
    </location>
</feature>
<dbReference type="AlphaFoldDB" id="A0A4C1UCY7"/>
<keyword evidence="2" id="KW-0548">Nucleotidyltransferase</keyword>
<dbReference type="OrthoDB" id="10065625at2759"/>
<organism evidence="2 3">
    <name type="scientific">Eumeta variegata</name>
    <name type="common">Bagworm moth</name>
    <name type="synonym">Eumeta japonica</name>
    <dbReference type="NCBI Taxonomy" id="151549"/>
    <lineage>
        <taxon>Eukaryota</taxon>
        <taxon>Metazoa</taxon>
        <taxon>Ecdysozoa</taxon>
        <taxon>Arthropoda</taxon>
        <taxon>Hexapoda</taxon>
        <taxon>Insecta</taxon>
        <taxon>Pterygota</taxon>
        <taxon>Neoptera</taxon>
        <taxon>Endopterygota</taxon>
        <taxon>Lepidoptera</taxon>
        <taxon>Glossata</taxon>
        <taxon>Ditrysia</taxon>
        <taxon>Tineoidea</taxon>
        <taxon>Psychidae</taxon>
        <taxon>Oiketicinae</taxon>
        <taxon>Eumeta</taxon>
    </lineage>
</organism>
<reference evidence="2 3" key="1">
    <citation type="journal article" date="2019" name="Commun. Biol.">
        <title>The bagworm genome reveals a unique fibroin gene that provides high tensile strength.</title>
        <authorList>
            <person name="Kono N."/>
            <person name="Nakamura H."/>
            <person name="Ohtoshi R."/>
            <person name="Tomita M."/>
            <person name="Numata K."/>
            <person name="Arakawa K."/>
        </authorList>
    </citation>
    <scope>NUCLEOTIDE SEQUENCE [LARGE SCALE GENOMIC DNA]</scope>
</reference>
<proteinExistence type="predicted"/>
<evidence type="ECO:0000313" key="2">
    <source>
        <dbReference type="EMBL" id="GBP24353.1"/>
    </source>
</evidence>
<dbReference type="PANTHER" id="PTHR19446">
    <property type="entry name" value="REVERSE TRANSCRIPTASES"/>
    <property type="match status" value="1"/>
</dbReference>
<gene>
    <name evidence="2" type="primary">pol</name>
    <name evidence="2" type="ORF">EVAR_9451_1</name>
</gene>
<dbReference type="EMBL" id="BGZK01000160">
    <property type="protein sequence ID" value="GBP24353.1"/>
    <property type="molecule type" value="Genomic_DNA"/>
</dbReference>
<name>A0A4C1UCY7_EUMVA</name>
<sequence>MDWENFQTSLEALHLGSSFETAADAKASANLLVDRIKEAQARTTTLLPASKFRCGDLHPSIERRLRHKRRLHKLWTRTRCSKLKKELNDLSRNILEAVRDFRGTTWEATIDRAGESARSVNQLYCQLAKIEAPNCPITDRSGVCRYDAKARAEVIAEHLAEQLISNPPTTSPNLQEHYAQVENRVDKFMDIAPPSSRRPIYNPSRAIQNSDAGKIITIPKAGKDPQKLENIRPITLLFHVVKTFERDLLTKLRLFLTPRQEHYGFHIGHSTTLQLIRVLQHLAFERNCERYTVVILLEIKKAFDRVWHEGLIHKLLDTSLPPALTRVVASFLQCCSFCIAVDDVLSAPCPIPVEEDDIMLALYTDDSAYFASSRRADLAAKRI</sequence>
<accession>A0A4C1UCY7</accession>
<dbReference type="STRING" id="151549.A0A4C1UCY7"/>
<evidence type="ECO:0000313" key="3">
    <source>
        <dbReference type="Proteomes" id="UP000299102"/>
    </source>
</evidence>
<dbReference type="Proteomes" id="UP000299102">
    <property type="component" value="Unassembled WGS sequence"/>
</dbReference>
<evidence type="ECO:0000259" key="1">
    <source>
        <dbReference type="Pfam" id="PF00078"/>
    </source>
</evidence>
<keyword evidence="3" id="KW-1185">Reference proteome</keyword>
<dbReference type="GO" id="GO:0003964">
    <property type="term" value="F:RNA-directed DNA polymerase activity"/>
    <property type="evidence" value="ECO:0007669"/>
    <property type="project" value="UniProtKB-KW"/>
</dbReference>